<keyword evidence="3" id="KW-0804">Transcription</keyword>
<evidence type="ECO:0000256" key="3">
    <source>
        <dbReference type="ARBA" id="ARBA00023163"/>
    </source>
</evidence>
<proteinExistence type="predicted"/>
<dbReference type="GO" id="GO:0043565">
    <property type="term" value="F:sequence-specific DNA binding"/>
    <property type="evidence" value="ECO:0007669"/>
    <property type="project" value="InterPro"/>
</dbReference>
<keyword evidence="6" id="KW-1185">Reference proteome</keyword>
<dbReference type="PANTHER" id="PTHR43280:SF32">
    <property type="entry name" value="TRANSCRIPTIONAL REGULATORY PROTEIN"/>
    <property type="match status" value="1"/>
</dbReference>
<dbReference type="EMBL" id="QKXH01000002">
    <property type="protein sequence ID" value="PZX94580.1"/>
    <property type="molecule type" value="Genomic_DNA"/>
</dbReference>
<feature type="domain" description="HTH araC/xylS-type" evidence="4">
    <location>
        <begin position="218"/>
        <end position="316"/>
    </location>
</feature>
<comment type="caution">
    <text evidence="5">The sequence shown here is derived from an EMBL/GenBank/DDBJ whole genome shotgun (WGS) entry which is preliminary data.</text>
</comment>
<keyword evidence="1" id="KW-0805">Transcription regulation</keyword>
<evidence type="ECO:0000313" key="6">
    <source>
        <dbReference type="Proteomes" id="UP000249177"/>
    </source>
</evidence>
<evidence type="ECO:0000313" key="5">
    <source>
        <dbReference type="EMBL" id="PZX94580.1"/>
    </source>
</evidence>
<name>A0A2W7U0D9_9FLAO</name>
<dbReference type="InterPro" id="IPR018060">
    <property type="entry name" value="HTH_AraC"/>
</dbReference>
<sequence length="319" mass="38180">MCYIYNNNIPIQELSPEKMKKETLEIPFYGEINDFLASVSLHNRTQNPLFYCLRLKPNDDTIQYYKPLFKKNFYFISLITNSENTKIIYDTTKEEQLDSFLVFQSPNQIYSFHRDNNAQGYLIYFKKELFDFYKPHFDKEFPFFDILKTNFFKIDSNKFKEFAPHFEYVFEAYDKSPNQKHQLSIYRFLALLFQLKEFTNAYDQWETSFNTPQQLLYKNFMRLLNKFYIEKRTVEDYALLLHVTANHLSKTIKNVSGQNALSLINERILAEAKSLIHYTDNDMAQIAYQLNFSDPANFGKFFKKHTLLSPLEYKKSSQS</sequence>
<organism evidence="5 6">
    <name type="scientific">Flavobacterium aquariorum</name>
    <dbReference type="NCBI Taxonomy" id="2217670"/>
    <lineage>
        <taxon>Bacteria</taxon>
        <taxon>Pseudomonadati</taxon>
        <taxon>Bacteroidota</taxon>
        <taxon>Flavobacteriia</taxon>
        <taxon>Flavobacteriales</taxon>
        <taxon>Flavobacteriaceae</taxon>
        <taxon>Flavobacterium</taxon>
    </lineage>
</organism>
<dbReference type="Pfam" id="PF12833">
    <property type="entry name" value="HTH_18"/>
    <property type="match status" value="1"/>
</dbReference>
<evidence type="ECO:0000259" key="4">
    <source>
        <dbReference type="PROSITE" id="PS01124"/>
    </source>
</evidence>
<gene>
    <name evidence="5" type="ORF">DOS84_03210</name>
</gene>
<accession>A0A2W7U0D9</accession>
<dbReference type="Proteomes" id="UP000249177">
    <property type="component" value="Unassembled WGS sequence"/>
</dbReference>
<dbReference type="Gene3D" id="1.10.10.60">
    <property type="entry name" value="Homeodomain-like"/>
    <property type="match status" value="1"/>
</dbReference>
<dbReference type="PROSITE" id="PS01124">
    <property type="entry name" value="HTH_ARAC_FAMILY_2"/>
    <property type="match status" value="1"/>
</dbReference>
<reference evidence="5 6" key="1">
    <citation type="submission" date="2018-06" db="EMBL/GenBank/DDBJ databases">
        <title>Flavobacterium sp IMCC34762, genome.</title>
        <authorList>
            <person name="Joung Y."/>
            <person name="Cho J."/>
            <person name="Song J."/>
        </authorList>
    </citation>
    <scope>NUCLEOTIDE SEQUENCE [LARGE SCALE GENOMIC DNA]</scope>
    <source>
        <strain evidence="5 6">IMCC34762</strain>
    </source>
</reference>
<dbReference type="InterPro" id="IPR009057">
    <property type="entry name" value="Homeodomain-like_sf"/>
</dbReference>
<dbReference type="SUPFAM" id="SSF46689">
    <property type="entry name" value="Homeodomain-like"/>
    <property type="match status" value="1"/>
</dbReference>
<protein>
    <recommendedName>
        <fullName evidence="4">HTH araC/xylS-type domain-containing protein</fullName>
    </recommendedName>
</protein>
<dbReference type="PANTHER" id="PTHR43280">
    <property type="entry name" value="ARAC-FAMILY TRANSCRIPTIONAL REGULATOR"/>
    <property type="match status" value="1"/>
</dbReference>
<evidence type="ECO:0000256" key="2">
    <source>
        <dbReference type="ARBA" id="ARBA00023125"/>
    </source>
</evidence>
<dbReference type="GO" id="GO:0003700">
    <property type="term" value="F:DNA-binding transcription factor activity"/>
    <property type="evidence" value="ECO:0007669"/>
    <property type="project" value="InterPro"/>
</dbReference>
<dbReference type="AlphaFoldDB" id="A0A2W7U0D9"/>
<dbReference type="SMART" id="SM00342">
    <property type="entry name" value="HTH_ARAC"/>
    <property type="match status" value="1"/>
</dbReference>
<keyword evidence="2" id="KW-0238">DNA-binding</keyword>
<evidence type="ECO:0000256" key="1">
    <source>
        <dbReference type="ARBA" id="ARBA00023015"/>
    </source>
</evidence>